<comment type="caution">
    <text evidence="5">The sequence shown here is derived from an EMBL/GenBank/DDBJ whole genome shotgun (WGS) entry which is preliminary data.</text>
</comment>
<dbReference type="InterPro" id="IPR036286">
    <property type="entry name" value="LexA/Signal_pep-like_sf"/>
</dbReference>
<dbReference type="Pfam" id="PF00717">
    <property type="entry name" value="Peptidase_S24"/>
    <property type="match status" value="1"/>
</dbReference>
<dbReference type="RefSeq" id="WP_182305423.1">
    <property type="nucleotide sequence ID" value="NZ_CP059896.1"/>
</dbReference>
<reference evidence="6" key="1">
    <citation type="journal article" date="2019" name="Int. J. Syst. Evol. Microbiol.">
        <title>The Global Catalogue of Microorganisms (GCM) 10K type strain sequencing project: providing services to taxonomists for standard genome sequencing and annotation.</title>
        <authorList>
            <consortium name="The Broad Institute Genomics Platform"/>
            <consortium name="The Broad Institute Genome Sequencing Center for Infectious Disease"/>
            <person name="Wu L."/>
            <person name="Ma J."/>
        </authorList>
    </citation>
    <scope>NUCLEOTIDE SEQUENCE [LARGE SCALE GENOMIC DNA]</scope>
    <source>
        <strain evidence="6">KCTC 52231</strain>
    </source>
</reference>
<dbReference type="InterPro" id="IPR015927">
    <property type="entry name" value="Peptidase_S24_S26A/B/C"/>
</dbReference>
<dbReference type="InterPro" id="IPR039418">
    <property type="entry name" value="LexA-like"/>
</dbReference>
<proteinExistence type="predicted"/>
<name>A0ABV7HXF3_9HYPH</name>
<dbReference type="Gene3D" id="2.10.109.10">
    <property type="entry name" value="Umud Fragment, subunit A"/>
    <property type="match status" value="1"/>
</dbReference>
<dbReference type="PANTHER" id="PTHR40661">
    <property type="match status" value="1"/>
</dbReference>
<evidence type="ECO:0000256" key="2">
    <source>
        <dbReference type="ARBA" id="ARBA00023125"/>
    </source>
</evidence>
<dbReference type="Proteomes" id="UP001595647">
    <property type="component" value="Unassembled WGS sequence"/>
</dbReference>
<keyword evidence="3" id="KW-0804">Transcription</keyword>
<keyword evidence="1" id="KW-0805">Transcription regulation</keyword>
<evidence type="ECO:0000313" key="6">
    <source>
        <dbReference type="Proteomes" id="UP001595647"/>
    </source>
</evidence>
<evidence type="ECO:0000259" key="4">
    <source>
        <dbReference type="Pfam" id="PF00717"/>
    </source>
</evidence>
<gene>
    <name evidence="5" type="ORF">ACFOHV_07335</name>
</gene>
<evidence type="ECO:0000313" key="5">
    <source>
        <dbReference type="EMBL" id="MFC3163090.1"/>
    </source>
</evidence>
<dbReference type="PANTHER" id="PTHR40661:SF3">
    <property type="entry name" value="FELS-1 PROPHAGE TRANSCRIPTIONAL REGULATOR"/>
    <property type="match status" value="1"/>
</dbReference>
<organism evidence="5 6">
    <name type="scientific">Ciceribacter thiooxidans</name>
    <dbReference type="NCBI Taxonomy" id="1969821"/>
    <lineage>
        <taxon>Bacteria</taxon>
        <taxon>Pseudomonadati</taxon>
        <taxon>Pseudomonadota</taxon>
        <taxon>Alphaproteobacteria</taxon>
        <taxon>Hyphomicrobiales</taxon>
        <taxon>Rhizobiaceae</taxon>
        <taxon>Ciceribacter</taxon>
    </lineage>
</organism>
<dbReference type="SUPFAM" id="SSF51306">
    <property type="entry name" value="LexA/Signal peptidase"/>
    <property type="match status" value="1"/>
</dbReference>
<keyword evidence="6" id="KW-1185">Reference proteome</keyword>
<dbReference type="InterPro" id="IPR001387">
    <property type="entry name" value="Cro/C1-type_HTH"/>
</dbReference>
<sequence length="227" mass="25256">MDIVRKTIAKRMKDRNLTYKEVSERLGRNSAYMQQFMERNVPATLKEKDRIRLAELLDLSEEQLGGRPAEVPMPARASGMIPEIDLVAGLGGGGVATLEQSSENGVTFAREAIRDYWRLPEWLMNRLSIRHGALACFPAQGDSMAPTISDGDVVFIDTRHRVPSPPGIYALADEFGGVVVKRLEVTSRPGADVITVKISSDNPRHGERELTLDEIHILGRYLGRFTI</sequence>
<dbReference type="EMBL" id="JBHRTG010000007">
    <property type="protein sequence ID" value="MFC3163090.1"/>
    <property type="molecule type" value="Genomic_DNA"/>
</dbReference>
<dbReference type="CDD" id="cd06529">
    <property type="entry name" value="S24_LexA-like"/>
    <property type="match status" value="1"/>
</dbReference>
<accession>A0ABV7HXF3</accession>
<feature type="domain" description="Peptidase S24/S26A/S26B/S26C" evidence="4">
    <location>
        <begin position="111"/>
        <end position="221"/>
    </location>
</feature>
<keyword evidence="2" id="KW-0238">DNA-binding</keyword>
<evidence type="ECO:0000256" key="1">
    <source>
        <dbReference type="ARBA" id="ARBA00023015"/>
    </source>
</evidence>
<evidence type="ECO:0000256" key="3">
    <source>
        <dbReference type="ARBA" id="ARBA00023163"/>
    </source>
</evidence>
<dbReference type="CDD" id="cd00093">
    <property type="entry name" value="HTH_XRE"/>
    <property type="match status" value="1"/>
</dbReference>
<protein>
    <submittedName>
        <fullName evidence="5">Helix-turn-helix transcriptional regulator</fullName>
    </submittedName>
</protein>